<keyword evidence="2" id="KW-1185">Reference proteome</keyword>
<evidence type="ECO:0000313" key="1">
    <source>
        <dbReference type="EMBL" id="KAK7328949.1"/>
    </source>
</evidence>
<organism evidence="1 2">
    <name type="scientific">Canavalia gladiata</name>
    <name type="common">Sword bean</name>
    <name type="synonym">Dolichos gladiatus</name>
    <dbReference type="NCBI Taxonomy" id="3824"/>
    <lineage>
        <taxon>Eukaryota</taxon>
        <taxon>Viridiplantae</taxon>
        <taxon>Streptophyta</taxon>
        <taxon>Embryophyta</taxon>
        <taxon>Tracheophyta</taxon>
        <taxon>Spermatophyta</taxon>
        <taxon>Magnoliopsida</taxon>
        <taxon>eudicotyledons</taxon>
        <taxon>Gunneridae</taxon>
        <taxon>Pentapetalae</taxon>
        <taxon>rosids</taxon>
        <taxon>fabids</taxon>
        <taxon>Fabales</taxon>
        <taxon>Fabaceae</taxon>
        <taxon>Papilionoideae</taxon>
        <taxon>50 kb inversion clade</taxon>
        <taxon>NPAAA clade</taxon>
        <taxon>indigoferoid/millettioid clade</taxon>
        <taxon>Phaseoleae</taxon>
        <taxon>Canavalia</taxon>
    </lineage>
</organism>
<dbReference type="AlphaFoldDB" id="A0AAN9L4D2"/>
<reference evidence="1 2" key="1">
    <citation type="submission" date="2024-01" db="EMBL/GenBank/DDBJ databases">
        <title>The genomes of 5 underutilized Papilionoideae crops provide insights into root nodulation and disease resistanc.</title>
        <authorList>
            <person name="Jiang F."/>
        </authorList>
    </citation>
    <scope>NUCLEOTIDE SEQUENCE [LARGE SCALE GENOMIC DNA]</scope>
    <source>
        <strain evidence="1">LVBAO_FW01</strain>
        <tissue evidence="1">Leaves</tissue>
    </source>
</reference>
<proteinExistence type="predicted"/>
<protein>
    <submittedName>
        <fullName evidence="1">Uncharacterized protein</fullName>
    </submittedName>
</protein>
<name>A0AAN9L4D2_CANGL</name>
<comment type="caution">
    <text evidence="1">The sequence shown here is derived from an EMBL/GenBank/DDBJ whole genome shotgun (WGS) entry which is preliminary data.</text>
</comment>
<sequence>MSTRTALSRLVLYRAIISMRDFFNVPETPLVAYAQHFYRTINPYLYYLYMGGLESHANDPYNEQIER</sequence>
<evidence type="ECO:0000313" key="2">
    <source>
        <dbReference type="Proteomes" id="UP001367508"/>
    </source>
</evidence>
<gene>
    <name evidence="1" type="ORF">VNO77_23087</name>
</gene>
<accession>A0AAN9L4D2</accession>
<dbReference type="EMBL" id="JAYMYQ010000005">
    <property type="protein sequence ID" value="KAK7328949.1"/>
    <property type="molecule type" value="Genomic_DNA"/>
</dbReference>
<dbReference type="Proteomes" id="UP001367508">
    <property type="component" value="Unassembled WGS sequence"/>
</dbReference>